<dbReference type="EMBL" id="JABCRI010000020">
    <property type="protein sequence ID" value="KAF8388389.1"/>
    <property type="molecule type" value="Genomic_DNA"/>
</dbReference>
<feature type="region of interest" description="Disordered" evidence="1">
    <location>
        <begin position="209"/>
        <end position="229"/>
    </location>
</feature>
<protein>
    <submittedName>
        <fullName evidence="3">Uncharacterized protein</fullName>
    </submittedName>
</protein>
<evidence type="ECO:0000313" key="4">
    <source>
        <dbReference type="Proteomes" id="UP000655225"/>
    </source>
</evidence>
<keyword evidence="2" id="KW-1133">Transmembrane helix</keyword>
<keyword evidence="2" id="KW-0472">Membrane</keyword>
<dbReference type="OrthoDB" id="2020436at2759"/>
<keyword evidence="2" id="KW-0812">Transmembrane</keyword>
<comment type="caution">
    <text evidence="3">The sequence shown here is derived from an EMBL/GenBank/DDBJ whole genome shotgun (WGS) entry which is preliminary data.</text>
</comment>
<feature type="transmembrane region" description="Helical" evidence="2">
    <location>
        <begin position="548"/>
        <end position="567"/>
    </location>
</feature>
<dbReference type="OMA" id="HCIEISH"/>
<accession>A0A834YGY6</accession>
<reference evidence="3 4" key="1">
    <citation type="submission" date="2020-04" db="EMBL/GenBank/DDBJ databases">
        <title>Plant Genome Project.</title>
        <authorList>
            <person name="Zhang R.-G."/>
        </authorList>
    </citation>
    <scope>NUCLEOTIDE SEQUENCE [LARGE SCALE GENOMIC DNA]</scope>
    <source>
        <strain evidence="3">YNK0</strain>
        <tissue evidence="3">Leaf</tissue>
    </source>
</reference>
<dbReference type="PANTHER" id="PTHR36807:SF2">
    <property type="entry name" value="PHOSPHOGLYCOLATE PHOSPHATASE"/>
    <property type="match status" value="1"/>
</dbReference>
<feature type="compositionally biased region" description="Polar residues" evidence="1">
    <location>
        <begin position="212"/>
        <end position="229"/>
    </location>
</feature>
<keyword evidence="4" id="KW-1185">Reference proteome</keyword>
<evidence type="ECO:0000256" key="2">
    <source>
        <dbReference type="SAM" id="Phobius"/>
    </source>
</evidence>
<name>A0A834YGY6_TETSI</name>
<organism evidence="3 4">
    <name type="scientific">Tetracentron sinense</name>
    <name type="common">Spur-leaf</name>
    <dbReference type="NCBI Taxonomy" id="13715"/>
    <lineage>
        <taxon>Eukaryota</taxon>
        <taxon>Viridiplantae</taxon>
        <taxon>Streptophyta</taxon>
        <taxon>Embryophyta</taxon>
        <taxon>Tracheophyta</taxon>
        <taxon>Spermatophyta</taxon>
        <taxon>Magnoliopsida</taxon>
        <taxon>Trochodendrales</taxon>
        <taxon>Trochodendraceae</taxon>
        <taxon>Tetracentron</taxon>
    </lineage>
</organism>
<dbReference type="PANTHER" id="PTHR36807">
    <property type="entry name" value="PHOSPHOGLYCOLATE PHOSPHATASE"/>
    <property type="match status" value="1"/>
</dbReference>
<evidence type="ECO:0000313" key="3">
    <source>
        <dbReference type="EMBL" id="KAF8388389.1"/>
    </source>
</evidence>
<gene>
    <name evidence="3" type="ORF">HHK36_027056</name>
</gene>
<sequence>MRGILAFEGLNLEFQIGNLSEERFVLRIPSRFFTNPSLFFSEPSNLFSLPIRVIRRRRRGMNWRVLEEMQGVTSKKLLFPRKGDGSFAIKAVHLLYSYFATHLGFHLLSFSKHSLGKHRVVAQFTTREIYKLSAPIATILKGTPYLRKSSSRCYCLGTLINPDSATPLTWVPIVDQVLLLAGVVLAYMAGVLPSENTFFNSRRNISDHGAVPTNTSPSGSAMKSDHQANSNRAWDEVKGKLIGALDAIEYDNNLENKVVEREKFSVKRPLSLCAIAEGPRLRLLWATLQRLEKEARTLFYLLIALVNNISGNYEIANRDDWLAVLSKVVRNSSQPVCLAWLEAELYPESREPEKELFSVMFEKLEGNDTILQNIRKSGKEDLYADLLFFLRFGSLGVGCRYDSKLLTKHEVDILEDLVIALADGMTSIYLELISVDSNMPSEMNDLGLILCSLSTRELQKLRNEVVFSQWLHQNMESVVSMYEDRLDLCTLRIQLLEEPNKHQTAKLHWWKNLTLRKLVSTVSPFHYVMISQLSMPIKRTKELRALTGWYILTPYLTFLLYATKHFLKILEDLKRKLIFSCY</sequence>
<dbReference type="Proteomes" id="UP000655225">
    <property type="component" value="Unassembled WGS sequence"/>
</dbReference>
<proteinExistence type="predicted"/>
<evidence type="ECO:0000256" key="1">
    <source>
        <dbReference type="SAM" id="MobiDB-lite"/>
    </source>
</evidence>
<dbReference type="AlphaFoldDB" id="A0A834YGY6"/>